<dbReference type="Pfam" id="PF13202">
    <property type="entry name" value="EF-hand_5"/>
    <property type="match status" value="1"/>
</dbReference>
<accession>A0A6B8M9I1</accession>
<sequence>MTARDELPIFGSVLPRQEADLNKTFLAAALTAATIIAAPIEPAFAKKASPVATLDTDNDATVDINELNKAVEALFEKLEKDNDGTLDSKELQGRLSKKELKAADPDNDGTLDKNEFLAAAASLFKDADPDNDGTLDDKEFASKKGKAVLRLTR</sequence>
<keyword evidence="4" id="KW-1185">Reference proteome</keyword>
<reference evidence="3 4" key="1">
    <citation type="submission" date="2019-09" db="EMBL/GenBank/DDBJ databases">
        <title>Isolation and complete genome sequencing of Methylocystis species.</title>
        <authorList>
            <person name="Rumah B.L."/>
            <person name="Stead C.E."/>
            <person name="Stevens B.C."/>
            <person name="Minton N.P."/>
            <person name="Grosse-Honebrink A."/>
            <person name="Zhang Y."/>
        </authorList>
    </citation>
    <scope>NUCLEOTIDE SEQUENCE [LARGE SCALE GENOMIC DNA]</scope>
    <source>
        <strain evidence="3 4">BRCS2</strain>
    </source>
</reference>
<dbReference type="Pfam" id="PF13833">
    <property type="entry name" value="EF-hand_8"/>
    <property type="match status" value="1"/>
</dbReference>
<dbReference type="KEGG" id="mpar:F7D14_18785"/>
<name>A0A6B8M9I1_9HYPH</name>
<protein>
    <submittedName>
        <fullName evidence="3">EF-hand domain-containing protein</fullName>
    </submittedName>
</protein>
<dbReference type="SUPFAM" id="SSF47473">
    <property type="entry name" value="EF-hand"/>
    <property type="match status" value="1"/>
</dbReference>
<gene>
    <name evidence="3" type="ORF">F7D14_18785</name>
</gene>
<feature type="region of interest" description="Disordered" evidence="1">
    <location>
        <begin position="82"/>
        <end position="111"/>
    </location>
</feature>
<evidence type="ECO:0000313" key="4">
    <source>
        <dbReference type="Proteomes" id="UP000422569"/>
    </source>
</evidence>
<dbReference type="GO" id="GO:0005509">
    <property type="term" value="F:calcium ion binding"/>
    <property type="evidence" value="ECO:0007669"/>
    <property type="project" value="InterPro"/>
</dbReference>
<dbReference type="InterPro" id="IPR018247">
    <property type="entry name" value="EF_Hand_1_Ca_BS"/>
</dbReference>
<dbReference type="PROSITE" id="PS00018">
    <property type="entry name" value="EF_HAND_1"/>
    <property type="match status" value="2"/>
</dbReference>
<dbReference type="Proteomes" id="UP000422569">
    <property type="component" value="Chromosome"/>
</dbReference>
<dbReference type="EMBL" id="CP044331">
    <property type="protein sequence ID" value="QGM99326.1"/>
    <property type="molecule type" value="Genomic_DNA"/>
</dbReference>
<proteinExistence type="predicted"/>
<dbReference type="InterPro" id="IPR011992">
    <property type="entry name" value="EF-hand-dom_pair"/>
</dbReference>
<evidence type="ECO:0000256" key="1">
    <source>
        <dbReference type="SAM" id="MobiDB-lite"/>
    </source>
</evidence>
<dbReference type="Gene3D" id="1.10.238.10">
    <property type="entry name" value="EF-hand"/>
    <property type="match status" value="2"/>
</dbReference>
<dbReference type="InterPro" id="IPR002048">
    <property type="entry name" value="EF_hand_dom"/>
</dbReference>
<evidence type="ECO:0000259" key="2">
    <source>
        <dbReference type="PROSITE" id="PS50222"/>
    </source>
</evidence>
<organism evidence="3 4">
    <name type="scientific">Methylocystis parvus</name>
    <dbReference type="NCBI Taxonomy" id="134"/>
    <lineage>
        <taxon>Bacteria</taxon>
        <taxon>Pseudomonadati</taxon>
        <taxon>Pseudomonadota</taxon>
        <taxon>Alphaproteobacteria</taxon>
        <taxon>Hyphomicrobiales</taxon>
        <taxon>Methylocystaceae</taxon>
        <taxon>Methylocystis</taxon>
    </lineage>
</organism>
<feature type="domain" description="EF-hand" evidence="2">
    <location>
        <begin position="91"/>
        <end position="126"/>
    </location>
</feature>
<dbReference type="PROSITE" id="PS50222">
    <property type="entry name" value="EF_HAND_2"/>
    <property type="match status" value="1"/>
</dbReference>
<dbReference type="SMART" id="SM00054">
    <property type="entry name" value="EFh"/>
    <property type="match status" value="3"/>
</dbReference>
<evidence type="ECO:0000313" key="3">
    <source>
        <dbReference type="EMBL" id="QGM99326.1"/>
    </source>
</evidence>
<dbReference type="AlphaFoldDB" id="A0A6B8M9I1"/>